<keyword evidence="4" id="KW-1185">Reference proteome</keyword>
<dbReference type="InterPro" id="IPR016181">
    <property type="entry name" value="Acyl_CoA_acyltransferase"/>
</dbReference>
<evidence type="ECO:0000313" key="4">
    <source>
        <dbReference type="Proteomes" id="UP000675747"/>
    </source>
</evidence>
<gene>
    <name evidence="3" type="ORF">KB893_016210</name>
    <name evidence="2" type="ORF">KB893_06875</name>
</gene>
<dbReference type="PROSITE" id="PS51186">
    <property type="entry name" value="GNAT"/>
    <property type="match status" value="1"/>
</dbReference>
<dbReference type="InterPro" id="IPR000182">
    <property type="entry name" value="GNAT_dom"/>
</dbReference>
<comment type="caution">
    <text evidence="2">The sequence shown here is derived from an EMBL/GenBank/DDBJ whole genome shotgun (WGS) entry which is preliminary data.</text>
</comment>
<dbReference type="Gene3D" id="3.40.630.30">
    <property type="match status" value="1"/>
</dbReference>
<organism evidence="2">
    <name type="scientific">Coralloluteibacterium stylophorae</name>
    <dbReference type="NCBI Taxonomy" id="1776034"/>
    <lineage>
        <taxon>Bacteria</taxon>
        <taxon>Pseudomonadati</taxon>
        <taxon>Pseudomonadota</taxon>
        <taxon>Gammaproteobacteria</taxon>
        <taxon>Lysobacterales</taxon>
        <taxon>Lysobacteraceae</taxon>
        <taxon>Coralloluteibacterium</taxon>
    </lineage>
</organism>
<dbReference type="EMBL" id="JAGQFT010000040">
    <property type="protein sequence ID" value="MBR0562240.1"/>
    <property type="molecule type" value="Genomic_DNA"/>
</dbReference>
<dbReference type="GO" id="GO:0016747">
    <property type="term" value="F:acyltransferase activity, transferring groups other than amino-acyl groups"/>
    <property type="evidence" value="ECO:0007669"/>
    <property type="project" value="InterPro"/>
</dbReference>
<proteinExistence type="predicted"/>
<dbReference type="RefSeq" id="WP_211926185.1">
    <property type="nucleotide sequence ID" value="NZ_JAGQFT020000013.1"/>
</dbReference>
<feature type="domain" description="N-acetyltransferase" evidence="1">
    <location>
        <begin position="5"/>
        <end position="192"/>
    </location>
</feature>
<sequence>MDDSLHVRALTGEAVGPWLDDLARLRIAVFADFPYLYAGDVGYERRYLETYTRSPESLFVLALDGDRVVGASTGIPLADETEAFRTPFAARGIDPARVFYFGESVLLREWRGRGLGHRFFDEREGYARRLGRFDTTAFCAVDRAADDPRRPAGHRDNDAFWRKRGYTRQDGMQATLSWAEHGETAETPKTLTFWTRPLEQAR</sequence>
<accession>A0A8J7VSC8</accession>
<dbReference type="EMBL" id="JAGQFT020000013">
    <property type="protein sequence ID" value="MBS7458686.1"/>
    <property type="molecule type" value="Genomic_DNA"/>
</dbReference>
<evidence type="ECO:0000313" key="2">
    <source>
        <dbReference type="EMBL" id="MBR0562240.1"/>
    </source>
</evidence>
<dbReference type="CDD" id="cd04301">
    <property type="entry name" value="NAT_SF"/>
    <property type="match status" value="1"/>
</dbReference>
<dbReference type="Proteomes" id="UP000675747">
    <property type="component" value="Unassembled WGS sequence"/>
</dbReference>
<dbReference type="SUPFAM" id="SSF55729">
    <property type="entry name" value="Acyl-CoA N-acyltransferases (Nat)"/>
    <property type="match status" value="1"/>
</dbReference>
<evidence type="ECO:0000259" key="1">
    <source>
        <dbReference type="PROSITE" id="PS51186"/>
    </source>
</evidence>
<evidence type="ECO:0000313" key="3">
    <source>
        <dbReference type="EMBL" id="MBS7458686.1"/>
    </source>
</evidence>
<name>A0A8J7VSC8_9GAMM</name>
<reference evidence="3 4" key="1">
    <citation type="journal article" date="2021" name="Microbiol. Resour. Announc.">
        <title>Draft Genome Sequence of Coralloluteibacterium stylophorae LMG 29479T.</title>
        <authorList>
            <person name="Karlyshev A.V."/>
            <person name="Kudryashova E.B."/>
            <person name="Ariskina E.V."/>
            <person name="Conroy A.P."/>
            <person name="Abidueva E.Y."/>
        </authorList>
    </citation>
    <scope>NUCLEOTIDE SEQUENCE [LARGE SCALE GENOMIC DNA]</scope>
    <source>
        <strain evidence="3 4">LMG 29479</strain>
    </source>
</reference>
<reference evidence="2" key="2">
    <citation type="submission" date="2021-04" db="EMBL/GenBank/DDBJ databases">
        <authorList>
            <person name="Karlyshev A.V."/>
        </authorList>
    </citation>
    <scope>NUCLEOTIDE SEQUENCE</scope>
    <source>
        <strain evidence="2">LMG 29479</strain>
    </source>
</reference>
<dbReference type="AlphaFoldDB" id="A0A8J7VSC8"/>
<dbReference type="Pfam" id="PF00583">
    <property type="entry name" value="Acetyltransf_1"/>
    <property type="match status" value="1"/>
</dbReference>
<protein>
    <submittedName>
        <fullName evidence="2">GNAT family N-acetyltransferase</fullName>
    </submittedName>
</protein>